<evidence type="ECO:0000313" key="2">
    <source>
        <dbReference type="Proteomes" id="UP001187471"/>
    </source>
</evidence>
<protein>
    <submittedName>
        <fullName evidence="1">Uncharacterized protein</fullName>
    </submittedName>
</protein>
<keyword evidence="2" id="KW-1185">Reference proteome</keyword>
<sequence>MDQSFSLRPSCHFFAALPPSVGYLNSALGSVIRCKKPIRGAIEGVLNLFLENVLAKRYEGQGLSVNCFCPGFTQTSMTHVKGTHTADDAVDLGARLALLPPEQLPTGKFYLGSSQL</sequence>
<reference evidence="1" key="1">
    <citation type="submission" date="2022-12" db="EMBL/GenBank/DDBJ databases">
        <title>Draft genome assemblies for two species of Escallonia (Escalloniales).</title>
        <authorList>
            <person name="Chanderbali A."/>
            <person name="Dervinis C."/>
            <person name="Anghel I."/>
            <person name="Soltis D."/>
            <person name="Soltis P."/>
            <person name="Zapata F."/>
        </authorList>
    </citation>
    <scope>NUCLEOTIDE SEQUENCE</scope>
    <source>
        <strain evidence="1">UCBG92.1500</strain>
        <tissue evidence="1">Leaf</tissue>
    </source>
</reference>
<evidence type="ECO:0000313" key="1">
    <source>
        <dbReference type="EMBL" id="KAK2971240.1"/>
    </source>
</evidence>
<dbReference type="Gene3D" id="3.40.50.720">
    <property type="entry name" value="NAD(P)-binding Rossmann-like Domain"/>
    <property type="match status" value="1"/>
</dbReference>
<organism evidence="1 2">
    <name type="scientific">Escallonia rubra</name>
    <dbReference type="NCBI Taxonomy" id="112253"/>
    <lineage>
        <taxon>Eukaryota</taxon>
        <taxon>Viridiplantae</taxon>
        <taxon>Streptophyta</taxon>
        <taxon>Embryophyta</taxon>
        <taxon>Tracheophyta</taxon>
        <taxon>Spermatophyta</taxon>
        <taxon>Magnoliopsida</taxon>
        <taxon>eudicotyledons</taxon>
        <taxon>Gunneridae</taxon>
        <taxon>Pentapetalae</taxon>
        <taxon>asterids</taxon>
        <taxon>campanulids</taxon>
        <taxon>Escalloniales</taxon>
        <taxon>Escalloniaceae</taxon>
        <taxon>Escallonia</taxon>
    </lineage>
</organism>
<dbReference type="InterPro" id="IPR036291">
    <property type="entry name" value="NAD(P)-bd_dom_sf"/>
</dbReference>
<name>A0AA88QXL1_9ASTE</name>
<accession>A0AA88QXL1</accession>
<gene>
    <name evidence="1" type="ORF">RJ640_014248</name>
</gene>
<dbReference type="EMBL" id="JAVXUO010002597">
    <property type="protein sequence ID" value="KAK2971240.1"/>
    <property type="molecule type" value="Genomic_DNA"/>
</dbReference>
<dbReference type="AlphaFoldDB" id="A0AA88QXL1"/>
<comment type="caution">
    <text evidence="1">The sequence shown here is derived from an EMBL/GenBank/DDBJ whole genome shotgun (WGS) entry which is preliminary data.</text>
</comment>
<dbReference type="SUPFAM" id="SSF51735">
    <property type="entry name" value="NAD(P)-binding Rossmann-fold domains"/>
    <property type="match status" value="1"/>
</dbReference>
<proteinExistence type="predicted"/>
<dbReference type="Proteomes" id="UP001187471">
    <property type="component" value="Unassembled WGS sequence"/>
</dbReference>